<accession>A0ABQ3U4G6</accession>
<name>A0ABQ3U4G6_STRHY</name>
<keyword evidence="2" id="KW-1185">Reference proteome</keyword>
<sequence length="100" mass="10351">MFPAPGLRGFQWWPSAAPSARFRWWRPWVRFPVVADVSGFPAVAVLSVFRVVAGVSELPVFAGVGGFPAVALGPVSGGGGPQWVSGCGSSERVPGGGGRQ</sequence>
<dbReference type="EMBL" id="BNEK01000005">
    <property type="protein sequence ID" value="GHJ30506.1"/>
    <property type="molecule type" value="Genomic_DNA"/>
</dbReference>
<evidence type="ECO:0000313" key="2">
    <source>
        <dbReference type="Proteomes" id="UP001054854"/>
    </source>
</evidence>
<gene>
    <name evidence="1" type="ORF">TPA0910_49390</name>
</gene>
<evidence type="ECO:0000313" key="1">
    <source>
        <dbReference type="EMBL" id="GHJ30506.1"/>
    </source>
</evidence>
<dbReference type="Proteomes" id="UP001054854">
    <property type="component" value="Unassembled WGS sequence"/>
</dbReference>
<comment type="caution">
    <text evidence="1">The sequence shown here is derived from an EMBL/GenBank/DDBJ whole genome shotgun (WGS) entry which is preliminary data.</text>
</comment>
<reference evidence="1" key="1">
    <citation type="submission" date="2024-05" db="EMBL/GenBank/DDBJ databases">
        <title>Whole genome shotgun sequence of Streptomyces hygroscopicus NBRC 113678.</title>
        <authorList>
            <person name="Komaki H."/>
            <person name="Tamura T."/>
        </authorList>
    </citation>
    <scope>NUCLEOTIDE SEQUENCE</scope>
    <source>
        <strain evidence="1">N11-34</strain>
    </source>
</reference>
<protein>
    <submittedName>
        <fullName evidence="1">Uncharacterized protein</fullName>
    </submittedName>
</protein>
<organism evidence="1 2">
    <name type="scientific">Streptomyces hygroscopicus</name>
    <dbReference type="NCBI Taxonomy" id="1912"/>
    <lineage>
        <taxon>Bacteria</taxon>
        <taxon>Bacillati</taxon>
        <taxon>Actinomycetota</taxon>
        <taxon>Actinomycetes</taxon>
        <taxon>Kitasatosporales</taxon>
        <taxon>Streptomycetaceae</taxon>
        <taxon>Streptomyces</taxon>
        <taxon>Streptomyces violaceusniger group</taxon>
    </lineage>
</organism>
<proteinExistence type="predicted"/>